<protein>
    <submittedName>
        <fullName evidence="1">Uncharacterized protein</fullName>
    </submittedName>
</protein>
<name>A0ABQ1JEN2_9SPHN</name>
<dbReference type="Proteomes" id="UP000614261">
    <property type="component" value="Unassembled WGS sequence"/>
</dbReference>
<organism evidence="1 2">
    <name type="scientific">Blastomonas aquatica</name>
    <dbReference type="NCBI Taxonomy" id="1510276"/>
    <lineage>
        <taxon>Bacteria</taxon>
        <taxon>Pseudomonadati</taxon>
        <taxon>Pseudomonadota</taxon>
        <taxon>Alphaproteobacteria</taxon>
        <taxon>Sphingomonadales</taxon>
        <taxon>Sphingomonadaceae</taxon>
        <taxon>Blastomonas</taxon>
    </lineage>
</organism>
<gene>
    <name evidence="1" type="ORF">GCM10010833_22780</name>
</gene>
<reference evidence="2" key="1">
    <citation type="journal article" date="2019" name="Int. J. Syst. Evol. Microbiol.">
        <title>The Global Catalogue of Microorganisms (GCM) 10K type strain sequencing project: providing services to taxonomists for standard genome sequencing and annotation.</title>
        <authorList>
            <consortium name="The Broad Institute Genomics Platform"/>
            <consortium name="The Broad Institute Genome Sequencing Center for Infectious Disease"/>
            <person name="Wu L."/>
            <person name="Ma J."/>
        </authorList>
    </citation>
    <scope>NUCLEOTIDE SEQUENCE [LARGE SCALE GENOMIC DNA]</scope>
    <source>
        <strain evidence="2">CGMCC 1.12851</strain>
    </source>
</reference>
<sequence>MGGVVFCDMDALSLAWAVDERTSAAQIAVDTTAGGIARWMDRGRRMDMAESPVLQLVP</sequence>
<evidence type="ECO:0000313" key="2">
    <source>
        <dbReference type="Proteomes" id="UP000614261"/>
    </source>
</evidence>
<proteinExistence type="predicted"/>
<evidence type="ECO:0000313" key="1">
    <source>
        <dbReference type="EMBL" id="GGB67027.1"/>
    </source>
</evidence>
<comment type="caution">
    <text evidence="1">The sequence shown here is derived from an EMBL/GenBank/DDBJ whole genome shotgun (WGS) entry which is preliminary data.</text>
</comment>
<keyword evidence="2" id="KW-1185">Reference proteome</keyword>
<dbReference type="EMBL" id="BMGD01000003">
    <property type="protein sequence ID" value="GGB67027.1"/>
    <property type="molecule type" value="Genomic_DNA"/>
</dbReference>
<accession>A0ABQ1JEN2</accession>